<dbReference type="PROSITE" id="PS51420">
    <property type="entry name" value="RHO"/>
    <property type="match status" value="1"/>
</dbReference>
<dbReference type="STRING" id="1288291.A0A059EZ03"/>
<dbReference type="InterPro" id="IPR003578">
    <property type="entry name" value="Small_GTPase_Rho"/>
</dbReference>
<dbReference type="PROSITE" id="PS51419">
    <property type="entry name" value="RAB"/>
    <property type="match status" value="1"/>
</dbReference>
<dbReference type="VEuPathDB" id="MicrosporidiaDB:H312_02467"/>
<dbReference type="PRINTS" id="PR00449">
    <property type="entry name" value="RASTRNSFRMNG"/>
</dbReference>
<name>A0A059EZ03_9MICR</name>
<evidence type="ECO:0008006" key="5">
    <source>
        <dbReference type="Google" id="ProtNLM"/>
    </source>
</evidence>
<dbReference type="SUPFAM" id="SSF52540">
    <property type="entry name" value="P-loop containing nucleoside triphosphate hydrolases"/>
    <property type="match status" value="1"/>
</dbReference>
<dbReference type="InterPro" id="IPR001806">
    <property type="entry name" value="Small_GTPase"/>
</dbReference>
<dbReference type="InterPro" id="IPR005225">
    <property type="entry name" value="Small_GTP-bd"/>
</dbReference>
<dbReference type="Gene3D" id="3.40.50.300">
    <property type="entry name" value="P-loop containing nucleotide triphosphate hydrolases"/>
    <property type="match status" value="1"/>
</dbReference>
<gene>
    <name evidence="3" type="ORF">H312_02467</name>
</gene>
<dbReference type="Proteomes" id="UP000030655">
    <property type="component" value="Unassembled WGS sequence"/>
</dbReference>
<evidence type="ECO:0000313" key="4">
    <source>
        <dbReference type="Proteomes" id="UP000030655"/>
    </source>
</evidence>
<dbReference type="Pfam" id="PF00071">
    <property type="entry name" value="Ras"/>
    <property type="match status" value="1"/>
</dbReference>
<dbReference type="SMART" id="SM00175">
    <property type="entry name" value="RAB"/>
    <property type="match status" value="1"/>
</dbReference>
<dbReference type="PANTHER" id="PTHR24072">
    <property type="entry name" value="RHO FAMILY GTPASE"/>
    <property type="match status" value="1"/>
</dbReference>
<accession>A0A059EZ03</accession>
<protein>
    <recommendedName>
        <fullName evidence="5">Small GTP-binding protein domain</fullName>
    </recommendedName>
</protein>
<keyword evidence="1" id="KW-0547">Nucleotide-binding</keyword>
<dbReference type="GO" id="GO:0003924">
    <property type="term" value="F:GTPase activity"/>
    <property type="evidence" value="ECO:0007669"/>
    <property type="project" value="InterPro"/>
</dbReference>
<keyword evidence="2" id="KW-0342">GTP-binding</keyword>
<sequence length="197" mass="22293">MAAPIEIEKQVVMVGYGGSGKTCLLHRSFSNTFVEQYIPTVFEDTRICRIINNKKISLLILDTAGQDDYGRMVEINLSDADCVVFCYAVNSRDSFEAVTSRYYDLLPNKPDQIKFLIGCKIDTREEGEVVSTQEGIELAKKIGAKFFSETSSKNGNNCKEIFDEIFNIYGKSDIKLKKDKKKRSFMEKFFGYCGCGK</sequence>
<organism evidence="3 4">
    <name type="scientific">Anncaliia algerae PRA339</name>
    <dbReference type="NCBI Taxonomy" id="1288291"/>
    <lineage>
        <taxon>Eukaryota</taxon>
        <taxon>Fungi</taxon>
        <taxon>Fungi incertae sedis</taxon>
        <taxon>Microsporidia</taxon>
        <taxon>Tubulinosematoidea</taxon>
        <taxon>Tubulinosematidae</taxon>
        <taxon>Anncaliia</taxon>
    </lineage>
</organism>
<dbReference type="HOGENOM" id="CLU_041217_21_2_1"/>
<dbReference type="NCBIfam" id="TIGR00231">
    <property type="entry name" value="small_GTP"/>
    <property type="match status" value="1"/>
</dbReference>
<reference evidence="3 4" key="2">
    <citation type="submission" date="2014-03" db="EMBL/GenBank/DDBJ databases">
        <title>The Genome Sequence of Anncaliia algerae insect isolate PRA339.</title>
        <authorList>
            <consortium name="The Broad Institute Genome Sequencing Platform"/>
            <consortium name="The Broad Institute Genome Sequencing Center for Infectious Disease"/>
            <person name="Cuomo C."/>
            <person name="Becnel J."/>
            <person name="Sanscrainte N."/>
            <person name="Walker B."/>
            <person name="Young S.K."/>
            <person name="Zeng Q."/>
            <person name="Gargeya S."/>
            <person name="Fitzgerald M."/>
            <person name="Haas B."/>
            <person name="Abouelleil A."/>
            <person name="Alvarado L."/>
            <person name="Arachchi H.M."/>
            <person name="Berlin A.M."/>
            <person name="Chapman S.B."/>
            <person name="Dewar J."/>
            <person name="Goldberg J."/>
            <person name="Griggs A."/>
            <person name="Gujja S."/>
            <person name="Hansen M."/>
            <person name="Howarth C."/>
            <person name="Imamovic A."/>
            <person name="Larimer J."/>
            <person name="McCowan C."/>
            <person name="Murphy C."/>
            <person name="Neiman D."/>
            <person name="Pearson M."/>
            <person name="Priest M."/>
            <person name="Roberts A."/>
            <person name="Saif S."/>
            <person name="Shea T."/>
            <person name="Sisk P."/>
            <person name="Sykes S."/>
            <person name="Wortman J."/>
            <person name="Nusbaum C."/>
            <person name="Birren B."/>
        </authorList>
    </citation>
    <scope>NUCLEOTIDE SEQUENCE [LARGE SCALE GENOMIC DNA]</scope>
    <source>
        <strain evidence="3 4">PRA339</strain>
    </source>
</reference>
<proteinExistence type="predicted"/>
<evidence type="ECO:0000313" key="3">
    <source>
        <dbReference type="EMBL" id="KCZ80135.1"/>
    </source>
</evidence>
<dbReference type="GO" id="GO:0007264">
    <property type="term" value="P:small GTPase-mediated signal transduction"/>
    <property type="evidence" value="ECO:0007669"/>
    <property type="project" value="InterPro"/>
</dbReference>
<dbReference type="PROSITE" id="PS51421">
    <property type="entry name" value="RAS"/>
    <property type="match status" value="1"/>
</dbReference>
<dbReference type="GO" id="GO:0005525">
    <property type="term" value="F:GTP binding"/>
    <property type="evidence" value="ECO:0007669"/>
    <property type="project" value="UniProtKB-KW"/>
</dbReference>
<evidence type="ECO:0000256" key="2">
    <source>
        <dbReference type="ARBA" id="ARBA00023134"/>
    </source>
</evidence>
<dbReference type="OrthoDB" id="8830751at2759"/>
<dbReference type="SMART" id="SM00174">
    <property type="entry name" value="RHO"/>
    <property type="match status" value="1"/>
</dbReference>
<dbReference type="SMART" id="SM00173">
    <property type="entry name" value="RAS"/>
    <property type="match status" value="1"/>
</dbReference>
<reference evidence="4" key="1">
    <citation type="submission" date="2013-02" db="EMBL/GenBank/DDBJ databases">
        <authorList>
            <consortium name="The Broad Institute Genome Sequencing Platform"/>
            <person name="Cuomo C."/>
            <person name="Becnel J."/>
            <person name="Sanscrainte N."/>
            <person name="Walker B."/>
            <person name="Young S.K."/>
            <person name="Zeng Q."/>
            <person name="Gargeya S."/>
            <person name="Fitzgerald M."/>
            <person name="Haas B."/>
            <person name="Abouelleil A."/>
            <person name="Alvarado L."/>
            <person name="Arachchi H.M."/>
            <person name="Berlin A.M."/>
            <person name="Chapman S.B."/>
            <person name="Dewar J."/>
            <person name="Goldberg J."/>
            <person name="Griggs A."/>
            <person name="Gujja S."/>
            <person name="Hansen M."/>
            <person name="Howarth C."/>
            <person name="Imamovic A."/>
            <person name="Larimer J."/>
            <person name="McCowan C."/>
            <person name="Murphy C."/>
            <person name="Neiman D."/>
            <person name="Pearson M."/>
            <person name="Priest M."/>
            <person name="Roberts A."/>
            <person name="Saif S."/>
            <person name="Shea T."/>
            <person name="Sisk P."/>
            <person name="Sykes S."/>
            <person name="Wortman J."/>
            <person name="Nusbaum C."/>
            <person name="Birren B."/>
        </authorList>
    </citation>
    <scope>NUCLEOTIDE SEQUENCE [LARGE SCALE GENOMIC DNA]</scope>
    <source>
        <strain evidence="4">PRA339</strain>
    </source>
</reference>
<keyword evidence="4" id="KW-1185">Reference proteome</keyword>
<evidence type="ECO:0000256" key="1">
    <source>
        <dbReference type="ARBA" id="ARBA00022741"/>
    </source>
</evidence>
<dbReference type="EMBL" id="KK365201">
    <property type="protein sequence ID" value="KCZ80135.1"/>
    <property type="molecule type" value="Genomic_DNA"/>
</dbReference>
<dbReference type="CDD" id="cd00157">
    <property type="entry name" value="Rho"/>
    <property type="match status" value="1"/>
</dbReference>
<dbReference type="AlphaFoldDB" id="A0A059EZ03"/>
<dbReference type="InterPro" id="IPR027417">
    <property type="entry name" value="P-loop_NTPase"/>
</dbReference>